<name>A0A9P0KQ08_ACAOB</name>
<dbReference type="AlphaFoldDB" id="A0A9P0KQ08"/>
<accession>A0A9P0KQ08</accession>
<gene>
    <name evidence="1" type="ORF">ACAOBT_LOCUS14061</name>
</gene>
<dbReference type="Proteomes" id="UP001152888">
    <property type="component" value="Unassembled WGS sequence"/>
</dbReference>
<keyword evidence="2" id="KW-1185">Reference proteome</keyword>
<evidence type="ECO:0000313" key="2">
    <source>
        <dbReference type="Proteomes" id="UP001152888"/>
    </source>
</evidence>
<protein>
    <submittedName>
        <fullName evidence="1">Uncharacterized protein</fullName>
    </submittedName>
</protein>
<organism evidence="1 2">
    <name type="scientific">Acanthoscelides obtectus</name>
    <name type="common">Bean weevil</name>
    <name type="synonym">Bruchus obtectus</name>
    <dbReference type="NCBI Taxonomy" id="200917"/>
    <lineage>
        <taxon>Eukaryota</taxon>
        <taxon>Metazoa</taxon>
        <taxon>Ecdysozoa</taxon>
        <taxon>Arthropoda</taxon>
        <taxon>Hexapoda</taxon>
        <taxon>Insecta</taxon>
        <taxon>Pterygota</taxon>
        <taxon>Neoptera</taxon>
        <taxon>Endopterygota</taxon>
        <taxon>Coleoptera</taxon>
        <taxon>Polyphaga</taxon>
        <taxon>Cucujiformia</taxon>
        <taxon>Chrysomeloidea</taxon>
        <taxon>Chrysomelidae</taxon>
        <taxon>Bruchinae</taxon>
        <taxon>Bruchini</taxon>
        <taxon>Acanthoscelides</taxon>
    </lineage>
</organism>
<reference evidence="1" key="1">
    <citation type="submission" date="2022-03" db="EMBL/GenBank/DDBJ databases">
        <authorList>
            <person name="Sayadi A."/>
        </authorList>
    </citation>
    <scope>NUCLEOTIDE SEQUENCE</scope>
</reference>
<evidence type="ECO:0000313" key="1">
    <source>
        <dbReference type="EMBL" id="CAH1980568.1"/>
    </source>
</evidence>
<dbReference type="EMBL" id="CAKOFQ010006896">
    <property type="protein sequence ID" value="CAH1980568.1"/>
    <property type="molecule type" value="Genomic_DNA"/>
</dbReference>
<sequence>MTKVDKKIKNMSIHRIVFNIQNTIGNGDLQELLNCLEYQMNRMLDVEVKLEEKSSLKKQNDLGN</sequence>
<comment type="caution">
    <text evidence="1">The sequence shown here is derived from an EMBL/GenBank/DDBJ whole genome shotgun (WGS) entry which is preliminary data.</text>
</comment>
<proteinExistence type="predicted"/>